<protein>
    <recommendedName>
        <fullName evidence="3">Homing endonuclease LAGLIDADG domain-containing protein</fullName>
    </recommendedName>
</protein>
<dbReference type="EMBL" id="JBCITK010000001">
    <property type="protein sequence ID" value="MEN0645451.1"/>
    <property type="molecule type" value="Genomic_DNA"/>
</dbReference>
<reference evidence="1 2" key="1">
    <citation type="submission" date="2024-03" db="EMBL/GenBank/DDBJ databases">
        <title>Bacilli Hybrid Assemblies.</title>
        <authorList>
            <person name="Kovac J."/>
        </authorList>
    </citation>
    <scope>NUCLEOTIDE SEQUENCE [LARGE SCALE GENOMIC DNA]</scope>
    <source>
        <strain evidence="1 2">FSL R7-0666</strain>
    </source>
</reference>
<name>A0ABU9VNH9_9BACI</name>
<gene>
    <name evidence="1" type="ORF">MKY91_19985</name>
</gene>
<proteinExistence type="predicted"/>
<dbReference type="Gene3D" id="3.10.28.10">
    <property type="entry name" value="Homing endonucleases"/>
    <property type="match status" value="1"/>
</dbReference>
<dbReference type="RefSeq" id="WP_343132024.1">
    <property type="nucleotide sequence ID" value="NZ_JBCITK010000001.1"/>
</dbReference>
<sequence length="247" mass="28877">MDYKIINTGLDIGTKFLTHQTAYFLGLLMANEQTNINDKIYWQAPIRHNPKYYNYVDLETHYNYLKEISIFLNNKDTHMVDFYRRKDIPIQKYNAGKNGIITLFRENRVNYSNRDLINDIFEPLISSANVIQHAFLIGVFDGRSSFDKTANFIVLDYDNDELKDLIDLLLINLNIKPNINSKKSARARKVSSNPRKKQIRIKHLEFLEKIGYISPTRFNNSTRTLPNDFEKISVPSILPGLKLIKEK</sequence>
<dbReference type="Proteomes" id="UP001418796">
    <property type="component" value="Unassembled WGS sequence"/>
</dbReference>
<comment type="caution">
    <text evidence="1">The sequence shown here is derived from an EMBL/GenBank/DDBJ whole genome shotgun (WGS) entry which is preliminary data.</text>
</comment>
<keyword evidence="2" id="KW-1185">Reference proteome</keyword>
<evidence type="ECO:0000313" key="2">
    <source>
        <dbReference type="Proteomes" id="UP001418796"/>
    </source>
</evidence>
<accession>A0ABU9VNH9</accession>
<evidence type="ECO:0008006" key="3">
    <source>
        <dbReference type="Google" id="ProtNLM"/>
    </source>
</evidence>
<dbReference type="InterPro" id="IPR027434">
    <property type="entry name" value="Homing_endonucl"/>
</dbReference>
<organism evidence="1 2">
    <name type="scientific">Alkalicoccobacillus gibsonii</name>
    <dbReference type="NCBI Taxonomy" id="79881"/>
    <lineage>
        <taxon>Bacteria</taxon>
        <taxon>Bacillati</taxon>
        <taxon>Bacillota</taxon>
        <taxon>Bacilli</taxon>
        <taxon>Bacillales</taxon>
        <taxon>Bacillaceae</taxon>
        <taxon>Alkalicoccobacillus</taxon>
    </lineage>
</organism>
<evidence type="ECO:0000313" key="1">
    <source>
        <dbReference type="EMBL" id="MEN0645451.1"/>
    </source>
</evidence>